<dbReference type="InParanoid" id="K3XP02"/>
<dbReference type="EMBL" id="AGNK02003404">
    <property type="status" value="NOT_ANNOTATED_CDS"/>
    <property type="molecule type" value="Genomic_DNA"/>
</dbReference>
<evidence type="ECO:0000313" key="1">
    <source>
        <dbReference type="EnsemblPlants" id="KQL08020"/>
    </source>
</evidence>
<sequence length="71" mass="7380">MIPRLVYAAYPAIRPINAWLSGALARDQCAGAMGQSRAVTPSTQAGFDISSAPTCRSAFSVGPNKLRAVGD</sequence>
<dbReference type="Proteomes" id="UP000004995">
    <property type="component" value="Unassembled WGS sequence"/>
</dbReference>
<dbReference type="AlphaFoldDB" id="K3XP02"/>
<keyword evidence="2" id="KW-1185">Reference proteome</keyword>
<dbReference type="OMA" id="DQCAGAM"/>
<name>K3XP02_SETIT</name>
<protein>
    <submittedName>
        <fullName evidence="1">Uncharacterized protein</fullName>
    </submittedName>
</protein>
<dbReference type="EnsemblPlants" id="KQL08020">
    <property type="protein sequence ID" value="KQL08020"/>
    <property type="gene ID" value="SETIT_003625mg"/>
</dbReference>
<organism evidence="1 2">
    <name type="scientific">Setaria italica</name>
    <name type="common">Foxtail millet</name>
    <name type="synonym">Panicum italicum</name>
    <dbReference type="NCBI Taxonomy" id="4555"/>
    <lineage>
        <taxon>Eukaryota</taxon>
        <taxon>Viridiplantae</taxon>
        <taxon>Streptophyta</taxon>
        <taxon>Embryophyta</taxon>
        <taxon>Tracheophyta</taxon>
        <taxon>Spermatophyta</taxon>
        <taxon>Magnoliopsida</taxon>
        <taxon>Liliopsida</taxon>
        <taxon>Poales</taxon>
        <taxon>Poaceae</taxon>
        <taxon>PACMAD clade</taxon>
        <taxon>Panicoideae</taxon>
        <taxon>Panicodae</taxon>
        <taxon>Paniceae</taxon>
        <taxon>Cenchrinae</taxon>
        <taxon>Setaria</taxon>
    </lineage>
</organism>
<reference evidence="2" key="1">
    <citation type="journal article" date="2012" name="Nat. Biotechnol.">
        <title>Reference genome sequence of the model plant Setaria.</title>
        <authorList>
            <person name="Bennetzen J.L."/>
            <person name="Schmutz J."/>
            <person name="Wang H."/>
            <person name="Percifield R."/>
            <person name="Hawkins J."/>
            <person name="Pontaroli A.C."/>
            <person name="Estep M."/>
            <person name="Feng L."/>
            <person name="Vaughn J.N."/>
            <person name="Grimwood J."/>
            <person name="Jenkins J."/>
            <person name="Barry K."/>
            <person name="Lindquist E."/>
            <person name="Hellsten U."/>
            <person name="Deshpande S."/>
            <person name="Wang X."/>
            <person name="Wu X."/>
            <person name="Mitros T."/>
            <person name="Triplett J."/>
            <person name="Yang X."/>
            <person name="Ye C.Y."/>
            <person name="Mauro-Herrera M."/>
            <person name="Wang L."/>
            <person name="Li P."/>
            <person name="Sharma M."/>
            <person name="Sharma R."/>
            <person name="Ronald P.C."/>
            <person name="Panaud O."/>
            <person name="Kellogg E.A."/>
            <person name="Brutnell T.P."/>
            <person name="Doust A.N."/>
            <person name="Tuskan G.A."/>
            <person name="Rokhsar D."/>
            <person name="Devos K.M."/>
        </authorList>
    </citation>
    <scope>NUCLEOTIDE SEQUENCE [LARGE SCALE GENOMIC DNA]</scope>
    <source>
        <strain evidence="2">cv. Yugu1</strain>
    </source>
</reference>
<evidence type="ECO:0000313" key="2">
    <source>
        <dbReference type="Proteomes" id="UP000004995"/>
    </source>
</evidence>
<dbReference type="HOGENOM" id="CLU_2744850_0_0_1"/>
<dbReference type="Gramene" id="KQL08020">
    <property type="protein sequence ID" value="KQL08020"/>
    <property type="gene ID" value="SETIT_003625mg"/>
</dbReference>
<reference evidence="1" key="2">
    <citation type="submission" date="2018-08" db="UniProtKB">
        <authorList>
            <consortium name="EnsemblPlants"/>
        </authorList>
    </citation>
    <scope>IDENTIFICATION</scope>
    <source>
        <strain evidence="1">Yugu1</strain>
    </source>
</reference>
<proteinExistence type="predicted"/>
<accession>K3XP02</accession>